<dbReference type="RefSeq" id="WP_120367202.1">
    <property type="nucleotide sequence ID" value="NZ_RAXZ01000005.1"/>
</dbReference>
<gene>
    <name evidence="1" type="ORF">D7V64_06405</name>
</gene>
<protein>
    <submittedName>
        <fullName evidence="1">Uncharacterized protein</fullName>
    </submittedName>
</protein>
<dbReference type="Proteomes" id="UP000281084">
    <property type="component" value="Unassembled WGS sequence"/>
</dbReference>
<proteinExistence type="predicted"/>
<evidence type="ECO:0000313" key="2">
    <source>
        <dbReference type="Proteomes" id="UP000281084"/>
    </source>
</evidence>
<organism evidence="1 2">
    <name type="scientific">Acinetobacter cumulans</name>
    <dbReference type="NCBI Taxonomy" id="2136182"/>
    <lineage>
        <taxon>Bacteria</taxon>
        <taxon>Pseudomonadati</taxon>
        <taxon>Pseudomonadota</taxon>
        <taxon>Gammaproteobacteria</taxon>
        <taxon>Moraxellales</taxon>
        <taxon>Moraxellaceae</taxon>
        <taxon>Acinetobacter</taxon>
    </lineage>
</organism>
<comment type="caution">
    <text evidence="1">The sequence shown here is derived from an EMBL/GenBank/DDBJ whole genome shotgun (WGS) entry which is preliminary data.</text>
</comment>
<sequence length="130" mass="13773">MSVGFVDNLRLPVGEGNYVSVSGNVLSIADELPKSYKDAMGWSCAGGIIKNLDPNRVKDMPRSDIVHEFVSGASISKGAILGFPLLGIGMNKVTPIVDKNSPVYGAYSKEYVIGSSGVNVDVGYTEMISK</sequence>
<name>A0A3A8G511_9GAMM</name>
<dbReference type="EMBL" id="RAXZ01000005">
    <property type="protein sequence ID" value="RKG54035.1"/>
    <property type="molecule type" value="Genomic_DNA"/>
</dbReference>
<evidence type="ECO:0000313" key="1">
    <source>
        <dbReference type="EMBL" id="RKG54035.1"/>
    </source>
</evidence>
<dbReference type="AlphaFoldDB" id="A0A3A8G511"/>
<accession>A0A3A8G511</accession>
<reference evidence="1 2" key="1">
    <citation type="submission" date="2018-09" db="EMBL/GenBank/DDBJ databases">
        <title>The draft genome of Acinetobacter spp. strains.</title>
        <authorList>
            <person name="Qin J."/>
            <person name="Feng Y."/>
            <person name="Zong Z."/>
        </authorList>
    </citation>
    <scope>NUCLEOTIDE SEQUENCE [LARGE SCALE GENOMIC DNA]</scope>
    <source>
        <strain evidence="1 2">WCHAc060002</strain>
    </source>
</reference>